<protein>
    <submittedName>
        <fullName evidence="2">CGNR zinc finger domain-containing protein</fullName>
    </submittedName>
</protein>
<dbReference type="Proteomes" id="UP001236014">
    <property type="component" value="Chromosome"/>
</dbReference>
<name>A0A9Y2IPD1_9PSEU</name>
<dbReference type="Pfam" id="PF07336">
    <property type="entry name" value="ABATE"/>
    <property type="match status" value="1"/>
</dbReference>
<proteinExistence type="predicted"/>
<accession>A0A9Y2IPD1</accession>
<sequence length="211" mass="22770">MTRRERVAGQEPPIDLMNTVWGSGKGIDDALATADGALEWIREIVPRLEQRPRSLDHWLPCASPLSVKETAFDLRRLRDALRRLAADATADERPAGVVSDLPGRQAAVNLLNNTAARAAASSALVWPGAGVPRIALQGDLPGGIAVSSLVALQAVRLFGGEERKRLRACLAPSCANYYLSGHGRRRWCSQACGNRARVARFNNKQSSNVIG</sequence>
<dbReference type="Gene3D" id="1.10.3300.10">
    <property type="entry name" value="Jann2411-like domain"/>
    <property type="match status" value="1"/>
</dbReference>
<reference evidence="2 3" key="1">
    <citation type="submission" date="2023-06" db="EMBL/GenBank/DDBJ databases">
        <authorList>
            <person name="Oyuntsetseg B."/>
            <person name="Kim S.B."/>
        </authorList>
    </citation>
    <scope>NUCLEOTIDE SEQUENCE [LARGE SCALE GENOMIC DNA]</scope>
    <source>
        <strain evidence="2 3">2-15</strain>
    </source>
</reference>
<dbReference type="PANTHER" id="PTHR35525">
    <property type="entry name" value="BLL6575 PROTEIN"/>
    <property type="match status" value="1"/>
</dbReference>
<dbReference type="InterPro" id="IPR010852">
    <property type="entry name" value="ABATE"/>
</dbReference>
<dbReference type="RefSeq" id="WP_285974187.1">
    <property type="nucleotide sequence ID" value="NZ_CP127294.1"/>
</dbReference>
<organism evidence="2 3">
    <name type="scientific">Amycolatopsis carbonis</name>
    <dbReference type="NCBI Taxonomy" id="715471"/>
    <lineage>
        <taxon>Bacteria</taxon>
        <taxon>Bacillati</taxon>
        <taxon>Actinomycetota</taxon>
        <taxon>Actinomycetes</taxon>
        <taxon>Pseudonocardiales</taxon>
        <taxon>Pseudonocardiaceae</taxon>
        <taxon>Amycolatopsis</taxon>
    </lineage>
</organism>
<dbReference type="PANTHER" id="PTHR35525:SF3">
    <property type="entry name" value="BLL6575 PROTEIN"/>
    <property type="match status" value="1"/>
</dbReference>
<dbReference type="AlphaFoldDB" id="A0A9Y2IPD1"/>
<gene>
    <name evidence="2" type="ORF">QRX50_24235</name>
</gene>
<dbReference type="KEGG" id="acab:QRX50_24235"/>
<evidence type="ECO:0000313" key="3">
    <source>
        <dbReference type="Proteomes" id="UP001236014"/>
    </source>
</evidence>
<evidence type="ECO:0000259" key="1">
    <source>
        <dbReference type="Pfam" id="PF11706"/>
    </source>
</evidence>
<evidence type="ECO:0000313" key="2">
    <source>
        <dbReference type="EMBL" id="WIX83639.1"/>
    </source>
</evidence>
<dbReference type="SUPFAM" id="SSF160904">
    <property type="entry name" value="Jann2411-like"/>
    <property type="match status" value="1"/>
</dbReference>
<feature type="domain" description="Zinc finger CGNR" evidence="1">
    <location>
        <begin position="165"/>
        <end position="204"/>
    </location>
</feature>
<dbReference type="InterPro" id="IPR023286">
    <property type="entry name" value="ABATE_dom_sf"/>
</dbReference>
<dbReference type="EMBL" id="CP127294">
    <property type="protein sequence ID" value="WIX83639.1"/>
    <property type="molecule type" value="Genomic_DNA"/>
</dbReference>
<keyword evidence="3" id="KW-1185">Reference proteome</keyword>
<dbReference type="Pfam" id="PF11706">
    <property type="entry name" value="zf-CGNR"/>
    <property type="match status" value="1"/>
</dbReference>
<dbReference type="InterPro" id="IPR021005">
    <property type="entry name" value="Znf_CGNR"/>
</dbReference>